<reference evidence="1" key="1">
    <citation type="submission" date="2019-08" db="EMBL/GenBank/DDBJ databases">
        <authorList>
            <person name="Kucharzyk K."/>
            <person name="Murdoch R.W."/>
            <person name="Higgins S."/>
            <person name="Loffler F."/>
        </authorList>
    </citation>
    <scope>NUCLEOTIDE SEQUENCE</scope>
</reference>
<dbReference type="AlphaFoldDB" id="A0A645B8L1"/>
<dbReference type="Pfam" id="PF11148">
    <property type="entry name" value="DUF2922"/>
    <property type="match status" value="1"/>
</dbReference>
<sequence>MDEKKIVMMFKNALGNSFSLTVEDPREDLVEQEIIDAMNLIKDKNIFQPKGYDIVTCVSAKVVDSTTTEYDLEV</sequence>
<gene>
    <name evidence="1" type="ORF">SDC9_108254</name>
</gene>
<comment type="caution">
    <text evidence="1">The sequence shown here is derived from an EMBL/GenBank/DDBJ whole genome shotgun (WGS) entry which is preliminary data.</text>
</comment>
<dbReference type="EMBL" id="VSSQ01018316">
    <property type="protein sequence ID" value="MPM61396.1"/>
    <property type="molecule type" value="Genomic_DNA"/>
</dbReference>
<proteinExistence type="predicted"/>
<evidence type="ECO:0000313" key="1">
    <source>
        <dbReference type="EMBL" id="MPM61396.1"/>
    </source>
</evidence>
<name>A0A645B8L1_9ZZZZ</name>
<dbReference type="InterPro" id="IPR021321">
    <property type="entry name" value="DUF2922"/>
</dbReference>
<evidence type="ECO:0008006" key="2">
    <source>
        <dbReference type="Google" id="ProtNLM"/>
    </source>
</evidence>
<accession>A0A645B8L1</accession>
<organism evidence="1">
    <name type="scientific">bioreactor metagenome</name>
    <dbReference type="NCBI Taxonomy" id="1076179"/>
    <lineage>
        <taxon>unclassified sequences</taxon>
        <taxon>metagenomes</taxon>
        <taxon>ecological metagenomes</taxon>
    </lineage>
</organism>
<protein>
    <recommendedName>
        <fullName evidence="2">DUF2922 domain-containing protein</fullName>
    </recommendedName>
</protein>